<evidence type="ECO:0000313" key="3">
    <source>
        <dbReference type="Proteomes" id="UP000011991"/>
    </source>
</evidence>
<keyword evidence="1" id="KW-1133">Transmembrane helix</keyword>
<feature type="transmembrane region" description="Helical" evidence="1">
    <location>
        <begin position="103"/>
        <end position="125"/>
    </location>
</feature>
<dbReference type="EMBL" id="ANOG01000229">
    <property type="protein sequence ID" value="EMI21566.1"/>
    <property type="molecule type" value="Genomic_DNA"/>
</dbReference>
<organism evidence="2 3">
    <name type="scientific">Rhodopirellula maiorica SM1</name>
    <dbReference type="NCBI Taxonomy" id="1265738"/>
    <lineage>
        <taxon>Bacteria</taxon>
        <taxon>Pseudomonadati</taxon>
        <taxon>Planctomycetota</taxon>
        <taxon>Planctomycetia</taxon>
        <taxon>Pirellulales</taxon>
        <taxon>Pirellulaceae</taxon>
        <taxon>Novipirellula</taxon>
    </lineage>
</organism>
<dbReference type="PATRIC" id="fig|1265738.3.peg.1492"/>
<protein>
    <submittedName>
        <fullName evidence="2">Membrane protein</fullName>
    </submittedName>
</protein>
<feature type="transmembrane region" description="Helical" evidence="1">
    <location>
        <begin position="32"/>
        <end position="51"/>
    </location>
</feature>
<keyword evidence="1" id="KW-0472">Membrane</keyword>
<dbReference type="OrthoDB" id="6028159at2"/>
<evidence type="ECO:0000256" key="1">
    <source>
        <dbReference type="SAM" id="Phobius"/>
    </source>
</evidence>
<sequence>MTVNPYQPPREAVESSDDGRNSAQSLKRAATLYRWLGCIGITYFCVVYPIGLWSDIHDTPFRLGATIGMTLMAALFVGLFVMMVRIASRLQTDLLAVYGRARWAGLLVGAFGFPFLTIPAFYAVWLVGRGRAEIETTETK</sequence>
<reference evidence="2 3" key="1">
    <citation type="journal article" date="2013" name="Mar. Genomics">
        <title>Expression of sulfatases in Rhodopirellula baltica and the diversity of sulfatases in the genus Rhodopirellula.</title>
        <authorList>
            <person name="Wegner C.E."/>
            <person name="Richter-Heitmann T."/>
            <person name="Klindworth A."/>
            <person name="Klockow C."/>
            <person name="Richter M."/>
            <person name="Achstetter T."/>
            <person name="Glockner F.O."/>
            <person name="Harder J."/>
        </authorList>
    </citation>
    <scope>NUCLEOTIDE SEQUENCE [LARGE SCALE GENOMIC DNA]</scope>
    <source>
        <strain evidence="2 3">SM1</strain>
    </source>
</reference>
<proteinExistence type="predicted"/>
<gene>
    <name evidence="2" type="ORF">RMSM_01504</name>
</gene>
<dbReference type="Proteomes" id="UP000011991">
    <property type="component" value="Unassembled WGS sequence"/>
</dbReference>
<comment type="caution">
    <text evidence="2">The sequence shown here is derived from an EMBL/GenBank/DDBJ whole genome shotgun (WGS) entry which is preliminary data.</text>
</comment>
<accession>M5RQR8</accession>
<keyword evidence="1" id="KW-0812">Transmembrane</keyword>
<keyword evidence="3" id="KW-1185">Reference proteome</keyword>
<dbReference type="RefSeq" id="WP_008693418.1">
    <property type="nucleotide sequence ID" value="NZ_ANOG01000229.1"/>
</dbReference>
<dbReference type="AlphaFoldDB" id="M5RQR8"/>
<name>M5RQR8_9BACT</name>
<feature type="transmembrane region" description="Helical" evidence="1">
    <location>
        <begin position="63"/>
        <end position="82"/>
    </location>
</feature>
<evidence type="ECO:0000313" key="2">
    <source>
        <dbReference type="EMBL" id="EMI21566.1"/>
    </source>
</evidence>